<evidence type="ECO:0000256" key="2">
    <source>
        <dbReference type="SAM" id="Phobius"/>
    </source>
</evidence>
<name>A0A9P4I099_9PEZI</name>
<gene>
    <name evidence="3" type="ORF">K490DRAFT_54771</name>
</gene>
<sequence length="877" mass="97856">MTSHEPLLALKSTNVSRPQIQHTSSQQSIAASEDYYSFSEHTSSESDDRSQVTVVRYRTPPSQFHTPEQSREQIAQVAPLSTVAEARHSQEHSARQSQDQQASAPRSVDFDERTIRRKPVSAAFRSSQLPPQPGMDSESISTTPGVDDTPYIRFAIDQLTRDEEVRGSRRYAAGPSRNDDYPVDRIIPDEGLGYINQGKASPPHLPSRSPLREPPVSPVQRDLFVPYNPPSESLVYPPLNFLPAIIRPVSLAIFTVLCLLMLAGLIVCAVWSMNNNGLLHYSSLGDGTYFLFEYLPTMLGMILLLWLQQIAIAVQRISPFMALASDSARSRSEGVFLDLYPTQFLLPKVQYFGAGEPLVGIFSIISWLFIWTVPLLACSFNVRYYGTLTSGEWRWVAVQGVIWTVIAIYILLVVAIIFLVVDLRRGTGTGLKWDARSLADIIALLERSNIMKDYANSESFASNSKFRDRLATRTDRLGYWHTSRRPNDIFYGLGEPGGATRRYAVEQGRIREKTPEPSFGSESVDLESGYTGGEIRMDVRDEHFRHRYLPWFMKDTFVVAWIVIAAVLLLAFLIVSFVDNAVIDGFLPQVSAGANSAGFSASNFLYSFIPALIATILFLLIQTLDFTVRRLQPYAELSTPGGSPASHSLLLDYPARLPISVTVAAAANSHWRVALLSLATLIGATLPILAGGCFFTQYYANSPNSIRVAAHPEAYYALCVFLALYAFAIPLLFPGRKAMALPHESASLTHIISWLYQSPIVADRAFARLNTKAELVTRLLGDPTIYDEPVWARSLRNLVTPSRRNLRDARNQERLRDEEAVAGPSRRRPMSGAEKRLSLTAPSEVRYGFGVFYGRDGKEHLGIDRVQRGEGRMMHFD</sequence>
<keyword evidence="4" id="KW-1185">Reference proteome</keyword>
<evidence type="ECO:0000256" key="1">
    <source>
        <dbReference type="SAM" id="MobiDB-lite"/>
    </source>
</evidence>
<reference evidence="3" key="1">
    <citation type="journal article" date="2020" name="Stud. Mycol.">
        <title>101 Dothideomycetes genomes: a test case for predicting lifestyles and emergence of pathogens.</title>
        <authorList>
            <person name="Haridas S."/>
            <person name="Albert R."/>
            <person name="Binder M."/>
            <person name="Bloem J."/>
            <person name="Labutti K."/>
            <person name="Salamov A."/>
            <person name="Andreopoulos B."/>
            <person name="Baker S."/>
            <person name="Barry K."/>
            <person name="Bills G."/>
            <person name="Bluhm B."/>
            <person name="Cannon C."/>
            <person name="Castanera R."/>
            <person name="Culley D."/>
            <person name="Daum C."/>
            <person name="Ezra D."/>
            <person name="Gonzalez J."/>
            <person name="Henrissat B."/>
            <person name="Kuo A."/>
            <person name="Liang C."/>
            <person name="Lipzen A."/>
            <person name="Lutzoni F."/>
            <person name="Magnuson J."/>
            <person name="Mondo S."/>
            <person name="Nolan M."/>
            <person name="Ohm R."/>
            <person name="Pangilinan J."/>
            <person name="Park H.-J."/>
            <person name="Ramirez L."/>
            <person name="Alfaro M."/>
            <person name="Sun H."/>
            <person name="Tritt A."/>
            <person name="Yoshinaga Y."/>
            <person name="Zwiers L.-H."/>
            <person name="Turgeon B."/>
            <person name="Goodwin S."/>
            <person name="Spatafora J."/>
            <person name="Crous P."/>
            <person name="Grigoriev I."/>
        </authorList>
    </citation>
    <scope>NUCLEOTIDE SEQUENCE</scope>
    <source>
        <strain evidence="3">CBS 121410</strain>
    </source>
</reference>
<dbReference type="PANTHER" id="PTHR37544:SF1">
    <property type="entry name" value="PHOSPHORIBOSYLAMINOIMIDAZOLE-SUCCINOCARBOXAMIDE SYNTHASE"/>
    <property type="match status" value="1"/>
</dbReference>
<comment type="caution">
    <text evidence="3">The sequence shown here is derived from an EMBL/GenBank/DDBJ whole genome shotgun (WGS) entry which is preliminary data.</text>
</comment>
<evidence type="ECO:0000313" key="3">
    <source>
        <dbReference type="EMBL" id="KAF2090390.1"/>
    </source>
</evidence>
<feature type="transmembrane region" description="Helical" evidence="2">
    <location>
        <begin position="294"/>
        <end position="314"/>
    </location>
</feature>
<keyword evidence="2" id="KW-1133">Transmembrane helix</keyword>
<protein>
    <recommendedName>
        <fullName evidence="5">Phosphoribosylaminoimidazole-succinocarboxamide synthase</fullName>
    </recommendedName>
</protein>
<feature type="transmembrane region" description="Helical" evidence="2">
    <location>
        <begin position="557"/>
        <end position="578"/>
    </location>
</feature>
<feature type="transmembrane region" description="Helical" evidence="2">
    <location>
        <begin position="604"/>
        <end position="621"/>
    </location>
</feature>
<feature type="compositionally biased region" description="Basic and acidic residues" evidence="1">
    <location>
        <begin position="807"/>
        <end position="819"/>
    </location>
</feature>
<keyword evidence="2" id="KW-0472">Membrane</keyword>
<feature type="transmembrane region" description="Helical" evidence="2">
    <location>
        <begin position="673"/>
        <end position="699"/>
    </location>
</feature>
<dbReference type="AlphaFoldDB" id="A0A9P4I099"/>
<dbReference type="OrthoDB" id="3057599at2759"/>
<feature type="region of interest" description="Disordered" evidence="1">
    <location>
        <begin position="1"/>
        <end position="52"/>
    </location>
</feature>
<evidence type="ECO:0000313" key="4">
    <source>
        <dbReference type="Proteomes" id="UP000799776"/>
    </source>
</evidence>
<feature type="compositionally biased region" description="Basic and acidic residues" evidence="1">
    <location>
        <begin position="85"/>
        <end position="94"/>
    </location>
</feature>
<feature type="region of interest" description="Disordered" evidence="1">
    <location>
        <begin position="80"/>
        <end position="151"/>
    </location>
</feature>
<accession>A0A9P4I099</accession>
<feature type="transmembrane region" description="Helical" evidence="2">
    <location>
        <begin position="358"/>
        <end position="382"/>
    </location>
</feature>
<dbReference type="Pfam" id="PF11915">
    <property type="entry name" value="DUF3433"/>
    <property type="match status" value="2"/>
</dbReference>
<feature type="region of interest" description="Disordered" evidence="1">
    <location>
        <begin position="163"/>
        <end position="183"/>
    </location>
</feature>
<dbReference type="Proteomes" id="UP000799776">
    <property type="component" value="Unassembled WGS sequence"/>
</dbReference>
<dbReference type="EMBL" id="ML978713">
    <property type="protein sequence ID" value="KAF2090390.1"/>
    <property type="molecule type" value="Genomic_DNA"/>
</dbReference>
<evidence type="ECO:0008006" key="5">
    <source>
        <dbReference type="Google" id="ProtNLM"/>
    </source>
</evidence>
<feature type="transmembrane region" description="Helical" evidence="2">
    <location>
        <begin position="251"/>
        <end position="274"/>
    </location>
</feature>
<keyword evidence="2" id="KW-0812">Transmembrane</keyword>
<proteinExistence type="predicted"/>
<dbReference type="PANTHER" id="PTHR37544">
    <property type="entry name" value="SPRAY-RELATED"/>
    <property type="match status" value="1"/>
</dbReference>
<feature type="transmembrane region" description="Helical" evidence="2">
    <location>
        <begin position="714"/>
        <end position="733"/>
    </location>
</feature>
<feature type="compositionally biased region" description="Polar residues" evidence="1">
    <location>
        <begin position="11"/>
        <end position="30"/>
    </location>
</feature>
<dbReference type="InterPro" id="IPR021840">
    <property type="entry name" value="DUF3433"/>
</dbReference>
<feature type="region of interest" description="Disordered" evidence="1">
    <location>
        <begin position="807"/>
        <end position="835"/>
    </location>
</feature>
<feature type="compositionally biased region" description="Low complexity" evidence="1">
    <location>
        <begin position="95"/>
        <end position="107"/>
    </location>
</feature>
<organism evidence="3 4">
    <name type="scientific">Saccharata proteae CBS 121410</name>
    <dbReference type="NCBI Taxonomy" id="1314787"/>
    <lineage>
        <taxon>Eukaryota</taxon>
        <taxon>Fungi</taxon>
        <taxon>Dikarya</taxon>
        <taxon>Ascomycota</taxon>
        <taxon>Pezizomycotina</taxon>
        <taxon>Dothideomycetes</taxon>
        <taxon>Dothideomycetes incertae sedis</taxon>
        <taxon>Botryosphaeriales</taxon>
        <taxon>Saccharataceae</taxon>
        <taxon>Saccharata</taxon>
    </lineage>
</organism>
<feature type="transmembrane region" description="Helical" evidence="2">
    <location>
        <begin position="402"/>
        <end position="423"/>
    </location>
</feature>